<dbReference type="InterPro" id="IPR010982">
    <property type="entry name" value="Lambda_DNA-bd_dom_sf"/>
</dbReference>
<dbReference type="PANTHER" id="PTHR30146:SF152">
    <property type="entry name" value="TRANSCRIPTIONAL REGULATORY PROTEIN"/>
    <property type="match status" value="1"/>
</dbReference>
<dbReference type="SUPFAM" id="SSF47413">
    <property type="entry name" value="lambda repressor-like DNA-binding domains"/>
    <property type="match status" value="1"/>
</dbReference>
<accession>A0ABM5RD06</accession>
<evidence type="ECO:0000256" key="3">
    <source>
        <dbReference type="ARBA" id="ARBA00023163"/>
    </source>
</evidence>
<dbReference type="Pfam" id="PF13407">
    <property type="entry name" value="Peripla_BP_4"/>
    <property type="match status" value="1"/>
</dbReference>
<name>A0ABM5RD06_9GAMM</name>
<gene>
    <name evidence="5" type="ORF">LH22_00250</name>
</gene>
<organism evidence="5 6">
    <name type="scientific">Pantoea rwandensis</name>
    <dbReference type="NCBI Taxonomy" id="1076550"/>
    <lineage>
        <taxon>Bacteria</taxon>
        <taxon>Pseudomonadati</taxon>
        <taxon>Pseudomonadota</taxon>
        <taxon>Gammaproteobacteria</taxon>
        <taxon>Enterobacterales</taxon>
        <taxon>Erwiniaceae</taxon>
        <taxon>Pantoea</taxon>
    </lineage>
</organism>
<dbReference type="CDD" id="cd01392">
    <property type="entry name" value="HTH_LacI"/>
    <property type="match status" value="1"/>
</dbReference>
<evidence type="ECO:0000256" key="1">
    <source>
        <dbReference type="ARBA" id="ARBA00023015"/>
    </source>
</evidence>
<dbReference type="Gene3D" id="1.10.260.40">
    <property type="entry name" value="lambda repressor-like DNA-binding domains"/>
    <property type="match status" value="1"/>
</dbReference>
<evidence type="ECO:0000313" key="6">
    <source>
        <dbReference type="Proteomes" id="UP000029495"/>
    </source>
</evidence>
<dbReference type="PANTHER" id="PTHR30146">
    <property type="entry name" value="LACI-RELATED TRANSCRIPTIONAL REPRESSOR"/>
    <property type="match status" value="1"/>
</dbReference>
<feature type="domain" description="HTH lacI-type" evidence="4">
    <location>
        <begin position="4"/>
        <end position="68"/>
    </location>
</feature>
<dbReference type="InterPro" id="IPR028082">
    <property type="entry name" value="Peripla_BP_I"/>
</dbReference>
<reference evidence="5 6" key="1">
    <citation type="submission" date="2014-09" db="EMBL/GenBank/DDBJ databases">
        <authorList>
            <person name="Chan K.-G."/>
        </authorList>
    </citation>
    <scope>NUCLEOTIDE SEQUENCE [LARGE SCALE GENOMIC DNA]</scope>
    <source>
        <strain evidence="5 6">ND04</strain>
    </source>
</reference>
<evidence type="ECO:0000256" key="2">
    <source>
        <dbReference type="ARBA" id="ARBA00023125"/>
    </source>
</evidence>
<evidence type="ECO:0000313" key="5">
    <source>
        <dbReference type="EMBL" id="AIR83966.1"/>
    </source>
</evidence>
<protein>
    <submittedName>
        <fullName evidence="5">LacI family transcriptional regulator</fullName>
    </submittedName>
</protein>
<keyword evidence="2" id="KW-0238">DNA-binding</keyword>
<dbReference type="PROSITE" id="PS50932">
    <property type="entry name" value="HTH_LACI_2"/>
    <property type="match status" value="1"/>
</dbReference>
<dbReference type="SMART" id="SM00354">
    <property type="entry name" value="HTH_LACI"/>
    <property type="match status" value="1"/>
</dbReference>
<dbReference type="Gene3D" id="3.40.50.2300">
    <property type="match status" value="2"/>
</dbReference>
<dbReference type="EMBL" id="CP009454">
    <property type="protein sequence ID" value="AIR83966.1"/>
    <property type="molecule type" value="Genomic_DNA"/>
</dbReference>
<keyword evidence="3" id="KW-0804">Transcription</keyword>
<dbReference type="RefSeq" id="WP_038643531.1">
    <property type="nucleotide sequence ID" value="NZ_CP009454.1"/>
</dbReference>
<keyword evidence="1" id="KW-0805">Transcription regulation</keyword>
<proteinExistence type="predicted"/>
<dbReference type="Proteomes" id="UP000029495">
    <property type="component" value="Chromosome"/>
</dbReference>
<dbReference type="SUPFAM" id="SSF53822">
    <property type="entry name" value="Periplasmic binding protein-like I"/>
    <property type="match status" value="1"/>
</dbReference>
<sequence>MSKITMNAIADAAGVGVATVDRVLNRRAPVRAATEQKVLEAANRLGYRMAPVAPFSAEAHSARVALRMGFVLLSKSYSFYHSLTDALRQQTQPLHPAGSEPRFYWHDIDDVAAVVASLHKLAQEVDVIGLVALDHPLIRHAIEQISRQGVRVYALFSNFSPCGHAGYFGLDNQKAGRTAGWVASHLLHQPGSVGVLVGDHRFTCQESCEISFRSYLREQDSTRRVLEPLKTHESIDGGYHATRQLLEEHADLALIYAPCGGIEGVIHALRQQPQRKVALICHGPVKEGELALIDGTITVMIRHEIEEMVRQFVRTTQQTVESGAHFSQVTLPFEIITRENL</sequence>
<keyword evidence="6" id="KW-1185">Reference proteome</keyword>
<dbReference type="InterPro" id="IPR025997">
    <property type="entry name" value="SBP_2_dom"/>
</dbReference>
<dbReference type="InterPro" id="IPR000843">
    <property type="entry name" value="HTH_LacI"/>
</dbReference>
<evidence type="ECO:0000259" key="4">
    <source>
        <dbReference type="PROSITE" id="PS50932"/>
    </source>
</evidence>
<dbReference type="CDD" id="cd06307">
    <property type="entry name" value="PBP1_sugar_binding"/>
    <property type="match status" value="1"/>
</dbReference>
<dbReference type="Pfam" id="PF00356">
    <property type="entry name" value="LacI"/>
    <property type="match status" value="1"/>
</dbReference>